<name>R0M2G3_ANAPL</name>
<evidence type="ECO:0000313" key="3">
    <source>
        <dbReference type="Proteomes" id="UP000296049"/>
    </source>
</evidence>
<evidence type="ECO:0000256" key="1">
    <source>
        <dbReference type="SAM" id="MobiDB-lite"/>
    </source>
</evidence>
<feature type="region of interest" description="Disordered" evidence="1">
    <location>
        <begin position="1"/>
        <end position="62"/>
    </location>
</feature>
<feature type="region of interest" description="Disordered" evidence="1">
    <location>
        <begin position="240"/>
        <end position="329"/>
    </location>
</feature>
<protein>
    <submittedName>
        <fullName evidence="2">Uncharacterized protein</fullName>
    </submittedName>
</protein>
<feature type="compositionally biased region" description="Polar residues" evidence="1">
    <location>
        <begin position="1"/>
        <end position="13"/>
    </location>
</feature>
<reference evidence="3" key="1">
    <citation type="journal article" date="2013" name="Nat. Genet.">
        <title>The duck genome and transcriptome provide insight into an avian influenza virus reservoir species.</title>
        <authorList>
            <person name="Huang Y."/>
            <person name="Li Y."/>
            <person name="Burt D.W."/>
            <person name="Chen H."/>
            <person name="Zhang Y."/>
            <person name="Qian W."/>
            <person name="Kim H."/>
            <person name="Gan S."/>
            <person name="Zhao Y."/>
            <person name="Li J."/>
            <person name="Yi K."/>
            <person name="Feng H."/>
            <person name="Zhu P."/>
            <person name="Li B."/>
            <person name="Liu Q."/>
            <person name="Fairley S."/>
            <person name="Magor K.E."/>
            <person name="Du Z."/>
            <person name="Hu X."/>
            <person name="Goodman L."/>
            <person name="Tafer H."/>
            <person name="Vignal A."/>
            <person name="Lee T."/>
            <person name="Kim K.W."/>
            <person name="Sheng Z."/>
            <person name="An Y."/>
            <person name="Searle S."/>
            <person name="Herrero J."/>
            <person name="Groenen M.A."/>
            <person name="Crooijmans R.P."/>
            <person name="Faraut T."/>
            <person name="Cai Q."/>
            <person name="Webster R.G."/>
            <person name="Aldridge J.R."/>
            <person name="Warren W.C."/>
            <person name="Bartschat S."/>
            <person name="Kehr S."/>
            <person name="Marz M."/>
            <person name="Stadler P.F."/>
            <person name="Smith J."/>
            <person name="Kraus R.H."/>
            <person name="Zhao Y."/>
            <person name="Ren L."/>
            <person name="Fei J."/>
            <person name="Morisson M."/>
            <person name="Kaiser P."/>
            <person name="Griffin D.K."/>
            <person name="Rao M."/>
            <person name="Pitel F."/>
            <person name="Wang J."/>
            <person name="Li N."/>
        </authorList>
    </citation>
    <scope>NUCLEOTIDE SEQUENCE [LARGE SCALE GENOMIC DNA]</scope>
</reference>
<feature type="compositionally biased region" description="Low complexity" evidence="1">
    <location>
        <begin position="287"/>
        <end position="298"/>
    </location>
</feature>
<dbReference type="Proteomes" id="UP000296049">
    <property type="component" value="Unassembled WGS sequence"/>
</dbReference>
<dbReference type="EMBL" id="KB742578">
    <property type="protein sequence ID" value="EOB06853.1"/>
    <property type="molecule type" value="Genomic_DNA"/>
</dbReference>
<sequence>MASPSHQPSSALSPSGRLGGTCSPRASAPGPHVAGEEEPQRQQQDLEGQKSPIIPRITQHHTRGSEHSYPILAMQRRLVMCLKPVSIGNITLALIIFYDTSQHNGTYLEAMLVTPPFVKVAMRVWTYRDPGCMERFLGKTSANTSNAAGCVCIVSPLGASLLTCPMASPILCSVLAEAATALPWKRESQQGTQVKLLQGPGCEGFTQLSRLLLQQQTPVQGCRTALVLLLARLPDTDRTRTQVGLGGTPVPSAEHTAHSLRGAGESCEGGNQNLAGGERKKEKSGTALRAEAAAGRDAGALHESMWNGERSSAKRADGTDTRAKRGWERSGGVPFAYGVPEEGSSPGQPHQGQVPVVLVPLGQLILRA</sequence>
<organism evidence="2 3">
    <name type="scientific">Anas platyrhynchos</name>
    <name type="common">Mallard</name>
    <name type="synonym">Anas boschas</name>
    <dbReference type="NCBI Taxonomy" id="8839"/>
    <lineage>
        <taxon>Eukaryota</taxon>
        <taxon>Metazoa</taxon>
        <taxon>Chordata</taxon>
        <taxon>Craniata</taxon>
        <taxon>Vertebrata</taxon>
        <taxon>Euteleostomi</taxon>
        <taxon>Archelosauria</taxon>
        <taxon>Archosauria</taxon>
        <taxon>Dinosauria</taxon>
        <taxon>Saurischia</taxon>
        <taxon>Theropoda</taxon>
        <taxon>Coelurosauria</taxon>
        <taxon>Aves</taxon>
        <taxon>Neognathae</taxon>
        <taxon>Galloanserae</taxon>
        <taxon>Anseriformes</taxon>
        <taxon>Anatidae</taxon>
        <taxon>Anatinae</taxon>
        <taxon>Anas</taxon>
    </lineage>
</organism>
<dbReference type="AlphaFoldDB" id="R0M2G3"/>
<keyword evidence="3" id="KW-1185">Reference proteome</keyword>
<proteinExistence type="predicted"/>
<feature type="compositionally biased region" description="Basic and acidic residues" evidence="1">
    <location>
        <begin position="311"/>
        <end position="328"/>
    </location>
</feature>
<accession>R0M2G3</accession>
<gene>
    <name evidence="2" type="ORF">Anapl_16801</name>
</gene>
<evidence type="ECO:0000313" key="2">
    <source>
        <dbReference type="EMBL" id="EOB06853.1"/>
    </source>
</evidence>